<evidence type="ECO:0000256" key="2">
    <source>
        <dbReference type="ARBA" id="ARBA00023235"/>
    </source>
</evidence>
<dbReference type="GO" id="GO:0005829">
    <property type="term" value="C:cytosol"/>
    <property type="evidence" value="ECO:0007669"/>
    <property type="project" value="TreeGrafter"/>
</dbReference>
<accession>A0A381WD05</accession>
<dbReference type="SUPFAM" id="SSF54506">
    <property type="entry name" value="Diaminopimelate epimerase-like"/>
    <property type="match status" value="1"/>
</dbReference>
<evidence type="ECO:0000256" key="3">
    <source>
        <dbReference type="SAM" id="MobiDB-lite"/>
    </source>
</evidence>
<evidence type="ECO:0008006" key="5">
    <source>
        <dbReference type="Google" id="ProtNLM"/>
    </source>
</evidence>
<organism evidence="4">
    <name type="scientific">marine metagenome</name>
    <dbReference type="NCBI Taxonomy" id="408172"/>
    <lineage>
        <taxon>unclassified sequences</taxon>
        <taxon>metagenomes</taxon>
        <taxon>ecological metagenomes</taxon>
    </lineage>
</organism>
<dbReference type="PANTHER" id="PTHR31689:SF0">
    <property type="entry name" value="DIAMINOPIMELATE EPIMERASE"/>
    <property type="match status" value="1"/>
</dbReference>
<gene>
    <name evidence="4" type="ORF">METZ01_LOCUS102701</name>
</gene>
<evidence type="ECO:0000256" key="1">
    <source>
        <dbReference type="ARBA" id="ARBA00010219"/>
    </source>
</evidence>
<feature type="compositionally biased region" description="Polar residues" evidence="3">
    <location>
        <begin position="139"/>
        <end position="168"/>
    </location>
</feature>
<dbReference type="InterPro" id="IPR001653">
    <property type="entry name" value="DAP_epimerase_DapF"/>
</dbReference>
<dbReference type="EMBL" id="UINC01011279">
    <property type="protein sequence ID" value="SVA49847.1"/>
    <property type="molecule type" value="Genomic_DNA"/>
</dbReference>
<keyword evidence="2" id="KW-0413">Isomerase</keyword>
<feature type="region of interest" description="Disordered" evidence="3">
    <location>
        <begin position="136"/>
        <end position="182"/>
    </location>
</feature>
<protein>
    <recommendedName>
        <fullName evidence="5">Diaminopimelate epimerase</fullName>
    </recommendedName>
</protein>
<dbReference type="GO" id="GO:0009089">
    <property type="term" value="P:lysine biosynthetic process via diaminopimelate"/>
    <property type="evidence" value="ECO:0007669"/>
    <property type="project" value="InterPro"/>
</dbReference>
<evidence type="ECO:0000313" key="4">
    <source>
        <dbReference type="EMBL" id="SVA49847.1"/>
    </source>
</evidence>
<proteinExistence type="inferred from homology"/>
<dbReference type="PANTHER" id="PTHR31689">
    <property type="entry name" value="DIAMINOPIMELATE EPIMERASE, CHLOROPLASTIC"/>
    <property type="match status" value="1"/>
</dbReference>
<name>A0A381WD05_9ZZZZ</name>
<dbReference type="GO" id="GO:0008837">
    <property type="term" value="F:diaminopimelate epimerase activity"/>
    <property type="evidence" value="ECO:0007669"/>
    <property type="project" value="InterPro"/>
</dbReference>
<dbReference type="Gene3D" id="3.10.310.10">
    <property type="entry name" value="Diaminopimelate Epimerase, Chain A, domain 1"/>
    <property type="match status" value="1"/>
</dbReference>
<dbReference type="AlphaFoldDB" id="A0A381WD05"/>
<comment type="similarity">
    <text evidence="1">Belongs to the diaminopimelate epimerase family.</text>
</comment>
<dbReference type="Pfam" id="PF01678">
    <property type="entry name" value="DAP_epimerase"/>
    <property type="match status" value="1"/>
</dbReference>
<sequence>MQLPIRAVVFPNRRLRVEGRHLTGTYVEVGVPFFVCFHDNPDELAVRFLGRAIRNHPKLAPRGANVDFVRVDDEQRLFFRVFERGVEAETLSSGTGSLAAALASAAIGKVASPVVCEARGAELTVRFSHVAEAIDRTDSVTNQSPGEPSADTNPNQPAGDQNVRDGSSNPPPLVTETGPNDRIEFVDLEIEGDAMPIYRGEALVQAARAPRR</sequence>
<reference evidence="4" key="1">
    <citation type="submission" date="2018-05" db="EMBL/GenBank/DDBJ databases">
        <authorList>
            <person name="Lanie J.A."/>
            <person name="Ng W.-L."/>
            <person name="Kazmierczak K.M."/>
            <person name="Andrzejewski T.M."/>
            <person name="Davidsen T.M."/>
            <person name="Wayne K.J."/>
            <person name="Tettelin H."/>
            <person name="Glass J.I."/>
            <person name="Rusch D."/>
            <person name="Podicherti R."/>
            <person name="Tsui H.-C.T."/>
            <person name="Winkler M.E."/>
        </authorList>
    </citation>
    <scope>NUCLEOTIDE SEQUENCE</scope>
</reference>